<evidence type="ECO:0000313" key="3">
    <source>
        <dbReference type="EMBL" id="SJL18823.1"/>
    </source>
</evidence>
<keyword evidence="4" id="KW-1185">Reference proteome</keyword>
<evidence type="ECO:0000256" key="1">
    <source>
        <dbReference type="SAM" id="Phobius"/>
    </source>
</evidence>
<keyword evidence="1" id="KW-0472">Membrane</keyword>
<dbReference type="EMBL" id="FUEG01000070">
    <property type="protein sequence ID" value="SJL18823.1"/>
    <property type="molecule type" value="Genomic_DNA"/>
</dbReference>
<accession>A0A284SCW1</accession>
<organism evidence="3 4">
    <name type="scientific">Armillaria ostoyae</name>
    <name type="common">Armillaria root rot fungus</name>
    <dbReference type="NCBI Taxonomy" id="47428"/>
    <lineage>
        <taxon>Eukaryota</taxon>
        <taxon>Fungi</taxon>
        <taxon>Dikarya</taxon>
        <taxon>Basidiomycota</taxon>
        <taxon>Agaricomycotina</taxon>
        <taxon>Agaricomycetes</taxon>
        <taxon>Agaricomycetidae</taxon>
        <taxon>Agaricales</taxon>
        <taxon>Marasmiineae</taxon>
        <taxon>Physalacriaceae</taxon>
        <taxon>Armillaria</taxon>
    </lineage>
</organism>
<gene>
    <name evidence="3" type="ORF">ARMOST_22424</name>
</gene>
<keyword evidence="1" id="KW-0812">Transmembrane</keyword>
<dbReference type="Pfam" id="PF01693">
    <property type="entry name" value="Cauli_VI"/>
    <property type="match status" value="1"/>
</dbReference>
<dbReference type="Proteomes" id="UP000219338">
    <property type="component" value="Unassembled WGS sequence"/>
</dbReference>
<name>A0A284SCW1_ARMOS</name>
<feature type="domain" description="Ribonuclease H1 N-terminal" evidence="2">
    <location>
        <begin position="354"/>
        <end position="395"/>
    </location>
</feature>
<dbReference type="AlphaFoldDB" id="A0A284SCW1"/>
<feature type="transmembrane region" description="Helical" evidence="1">
    <location>
        <begin position="352"/>
        <end position="369"/>
    </location>
</feature>
<dbReference type="SUPFAM" id="SSF55658">
    <property type="entry name" value="L9 N-domain-like"/>
    <property type="match status" value="1"/>
</dbReference>
<keyword evidence="1" id="KW-1133">Transmembrane helix</keyword>
<sequence length="471" mass="52067">MVIISTPKKYPSDIWSVPSSLVLSRGVTGTASNMVLHQPSPVLCMLSVVVRISLADILEGEIVEPTYTRIASKDDSAEGKNFEDKAVLLAAVTVTLDPPVPPPSPNLEIPLNETVWWVGTEYPYLPGPLSPIACSKSRKWFVVTHGTRVGVFLDIHSIITCMQGYSGTKAMMRKHQHKAIKNFNRALERHDVSIISPSMPRFLFSPSMLYDTQTDSDDENVLYLNADDFSDVHAISNSCSGKSNTVSLTEDPEDVNDVEIATLIASFRLSNGDSTSAPASSSSQAVVASTAGSATLVNESIRSLEQHFARYKIGSGNQVQKDWALATKQAKQNGETVRAVKKRHKRRPPRGYGAYVVFVGVTPGVYLTWVECKAQAFGQPSNVYSGYMTLELAEAAFQYALDKGWVRYANVDRPCTLPSQVLFDPNHSTTPEDYDTPLNVGKPFERWYMVYRGISPGIYKSETFDQHYRHI</sequence>
<dbReference type="Gene3D" id="3.40.970.10">
    <property type="entry name" value="Ribonuclease H1, N-terminal domain"/>
    <property type="match status" value="1"/>
</dbReference>
<protein>
    <recommendedName>
        <fullName evidence="2">Ribonuclease H1 N-terminal domain-containing protein</fullName>
    </recommendedName>
</protein>
<dbReference type="InterPro" id="IPR011320">
    <property type="entry name" value="RNase_H1_N"/>
</dbReference>
<reference evidence="4" key="1">
    <citation type="journal article" date="2017" name="Nat. Ecol. Evol.">
        <title>Genome expansion and lineage-specific genetic innovations in the forest pathogenic fungi Armillaria.</title>
        <authorList>
            <person name="Sipos G."/>
            <person name="Prasanna A.N."/>
            <person name="Walter M.C."/>
            <person name="O'Connor E."/>
            <person name="Balint B."/>
            <person name="Krizsan K."/>
            <person name="Kiss B."/>
            <person name="Hess J."/>
            <person name="Varga T."/>
            <person name="Slot J."/>
            <person name="Riley R."/>
            <person name="Boka B."/>
            <person name="Rigling D."/>
            <person name="Barry K."/>
            <person name="Lee J."/>
            <person name="Mihaltcheva S."/>
            <person name="LaButti K."/>
            <person name="Lipzen A."/>
            <person name="Waldron R."/>
            <person name="Moloney N.M."/>
            <person name="Sperisen C."/>
            <person name="Kredics L."/>
            <person name="Vagvoelgyi C."/>
            <person name="Patrignani A."/>
            <person name="Fitzpatrick D."/>
            <person name="Nagy I."/>
            <person name="Doyle S."/>
            <person name="Anderson J.B."/>
            <person name="Grigoriev I.V."/>
            <person name="Gueldener U."/>
            <person name="Muensterkoetter M."/>
            <person name="Nagy L.G."/>
        </authorList>
    </citation>
    <scope>NUCLEOTIDE SEQUENCE [LARGE SCALE GENOMIC DNA]</scope>
    <source>
        <strain evidence="4">C18/9</strain>
    </source>
</reference>
<evidence type="ECO:0000313" key="4">
    <source>
        <dbReference type="Proteomes" id="UP000219338"/>
    </source>
</evidence>
<dbReference type="InterPro" id="IPR009027">
    <property type="entry name" value="Ribosomal_bL9/RNase_H1_N"/>
</dbReference>
<dbReference type="OrthoDB" id="3070714at2759"/>
<proteinExistence type="predicted"/>
<dbReference type="InterPro" id="IPR037056">
    <property type="entry name" value="RNase_H1_N_sf"/>
</dbReference>
<evidence type="ECO:0000259" key="2">
    <source>
        <dbReference type="Pfam" id="PF01693"/>
    </source>
</evidence>